<dbReference type="InterPro" id="IPR009057">
    <property type="entry name" value="Homeodomain-like_sf"/>
</dbReference>
<dbReference type="InterPro" id="IPR001647">
    <property type="entry name" value="HTH_TetR"/>
</dbReference>
<reference evidence="6 7" key="1">
    <citation type="journal article" date="2018" name="Microbiome">
        <title>Fine metagenomic profile of the Mediterranean stratified and mixed water columns revealed by assembly and recruitment.</title>
        <authorList>
            <person name="Haro-Moreno J.M."/>
            <person name="Lopez-Perez M."/>
            <person name="De La Torre J.R."/>
            <person name="Picazo A."/>
            <person name="Camacho A."/>
            <person name="Rodriguez-Valera F."/>
        </authorList>
    </citation>
    <scope>NUCLEOTIDE SEQUENCE [LARGE SCALE GENOMIC DNA]</scope>
    <source>
        <strain evidence="6">MED-G55</strain>
    </source>
</reference>
<dbReference type="Gene3D" id="1.10.357.10">
    <property type="entry name" value="Tetracycline Repressor, domain 2"/>
    <property type="match status" value="1"/>
</dbReference>
<dbReference type="Pfam" id="PF00440">
    <property type="entry name" value="TetR_N"/>
    <property type="match status" value="1"/>
</dbReference>
<dbReference type="GO" id="GO:0000976">
    <property type="term" value="F:transcription cis-regulatory region binding"/>
    <property type="evidence" value="ECO:0007669"/>
    <property type="project" value="TreeGrafter"/>
</dbReference>
<keyword evidence="2 4" id="KW-0238">DNA-binding</keyword>
<evidence type="ECO:0000256" key="4">
    <source>
        <dbReference type="PROSITE-ProRule" id="PRU00335"/>
    </source>
</evidence>
<evidence type="ECO:0000313" key="7">
    <source>
        <dbReference type="Proteomes" id="UP000252132"/>
    </source>
</evidence>
<evidence type="ECO:0000256" key="2">
    <source>
        <dbReference type="ARBA" id="ARBA00023125"/>
    </source>
</evidence>
<organism evidence="6 7">
    <name type="scientific">PS1 clade bacterium</name>
    <dbReference type="NCBI Taxonomy" id="2175152"/>
    <lineage>
        <taxon>Bacteria</taxon>
        <taxon>Pseudomonadati</taxon>
        <taxon>Pseudomonadota</taxon>
        <taxon>Alphaproteobacteria</taxon>
        <taxon>PS1 clade</taxon>
    </lineage>
</organism>
<dbReference type="Proteomes" id="UP000252132">
    <property type="component" value="Unassembled WGS sequence"/>
</dbReference>
<dbReference type="GO" id="GO:0003700">
    <property type="term" value="F:DNA-binding transcription factor activity"/>
    <property type="evidence" value="ECO:0007669"/>
    <property type="project" value="TreeGrafter"/>
</dbReference>
<dbReference type="PRINTS" id="PR00455">
    <property type="entry name" value="HTHTETR"/>
</dbReference>
<proteinExistence type="predicted"/>
<dbReference type="InterPro" id="IPR050109">
    <property type="entry name" value="HTH-type_TetR-like_transc_reg"/>
</dbReference>
<keyword evidence="3" id="KW-0804">Transcription</keyword>
<evidence type="ECO:0000256" key="1">
    <source>
        <dbReference type="ARBA" id="ARBA00023015"/>
    </source>
</evidence>
<dbReference type="EMBL" id="QOQF01000014">
    <property type="protein sequence ID" value="RCL76980.1"/>
    <property type="molecule type" value="Genomic_DNA"/>
</dbReference>
<sequence length="204" mass="22400">MSKTEAVIAGKRATTRANNKDSILIAAREVFTEIGFGGTTVRDIIRRTGLASGTFYNYFTGKEEVFDALIADIGGRLRPRLRSVRANAKNFEDFIEASFLAYFSYFANNPGDYGLLRSNRGREGGYLSGPQTRAGLEELREDLLQAIQSGIVPDLDVDYMTAAISGSAFSILDEMMTRNPPDPVQTARFASQLYLGGVRSFVAK</sequence>
<dbReference type="PANTHER" id="PTHR30055">
    <property type="entry name" value="HTH-TYPE TRANSCRIPTIONAL REGULATOR RUTR"/>
    <property type="match status" value="1"/>
</dbReference>
<protein>
    <submittedName>
        <fullName evidence="6">TetR/AcrR family transcriptional regulator</fullName>
    </submittedName>
</protein>
<feature type="domain" description="HTH tetR-type" evidence="5">
    <location>
        <begin position="17"/>
        <end position="77"/>
    </location>
</feature>
<comment type="caution">
    <text evidence="6">The sequence shown here is derived from an EMBL/GenBank/DDBJ whole genome shotgun (WGS) entry which is preliminary data.</text>
</comment>
<feature type="DNA-binding region" description="H-T-H motif" evidence="4">
    <location>
        <begin position="40"/>
        <end position="59"/>
    </location>
</feature>
<dbReference type="PANTHER" id="PTHR30055:SF234">
    <property type="entry name" value="HTH-TYPE TRANSCRIPTIONAL REGULATOR BETI"/>
    <property type="match status" value="1"/>
</dbReference>
<evidence type="ECO:0000259" key="5">
    <source>
        <dbReference type="PROSITE" id="PS50977"/>
    </source>
</evidence>
<evidence type="ECO:0000313" key="6">
    <source>
        <dbReference type="EMBL" id="RCL76980.1"/>
    </source>
</evidence>
<dbReference type="InterPro" id="IPR023772">
    <property type="entry name" value="DNA-bd_HTH_TetR-type_CS"/>
</dbReference>
<dbReference type="AlphaFoldDB" id="A0A368DYS3"/>
<gene>
    <name evidence="6" type="ORF">DBW69_04515</name>
</gene>
<dbReference type="SUPFAM" id="SSF48498">
    <property type="entry name" value="Tetracyclin repressor-like, C-terminal domain"/>
    <property type="match status" value="1"/>
</dbReference>
<dbReference type="PROSITE" id="PS50977">
    <property type="entry name" value="HTH_TETR_2"/>
    <property type="match status" value="1"/>
</dbReference>
<keyword evidence="1" id="KW-0805">Transcription regulation</keyword>
<name>A0A368DYS3_9PROT</name>
<dbReference type="PROSITE" id="PS01081">
    <property type="entry name" value="HTH_TETR_1"/>
    <property type="match status" value="1"/>
</dbReference>
<accession>A0A368DYS3</accession>
<dbReference type="InterPro" id="IPR036271">
    <property type="entry name" value="Tet_transcr_reg_TetR-rel_C_sf"/>
</dbReference>
<dbReference type="SUPFAM" id="SSF46689">
    <property type="entry name" value="Homeodomain-like"/>
    <property type="match status" value="1"/>
</dbReference>
<evidence type="ECO:0000256" key="3">
    <source>
        <dbReference type="ARBA" id="ARBA00023163"/>
    </source>
</evidence>